<dbReference type="PANTHER" id="PTHR10334">
    <property type="entry name" value="CYSTEINE-RICH SECRETORY PROTEIN-RELATED"/>
    <property type="match status" value="1"/>
</dbReference>
<feature type="chain" id="PRO_5035307097" description="SCP domain-containing protein" evidence="1">
    <location>
        <begin position="17"/>
        <end position="251"/>
    </location>
</feature>
<dbReference type="EMBL" id="CAKKLH010000046">
    <property type="protein sequence ID" value="CAH0100864.1"/>
    <property type="molecule type" value="Genomic_DNA"/>
</dbReference>
<dbReference type="FunFam" id="3.40.33.10:FF:000035">
    <property type="entry name" value="CRISP3: cysteine-rich secretory protein, putative"/>
    <property type="match status" value="1"/>
</dbReference>
<evidence type="ECO:0000256" key="1">
    <source>
        <dbReference type="SAM" id="SignalP"/>
    </source>
</evidence>
<accession>A0A8J2RDR1</accession>
<evidence type="ECO:0000259" key="2">
    <source>
        <dbReference type="SMART" id="SM00198"/>
    </source>
</evidence>
<dbReference type="SUPFAM" id="SSF55797">
    <property type="entry name" value="PR-1-like"/>
    <property type="match status" value="1"/>
</dbReference>
<sequence length="251" mass="27417">MLLTLVIALLAGSVTSQSFDYCTLSAQNTLCKYKASKPPRCPTSFGTACMKTIPMSVTAADRTLIVNAHNNMRRQVAKGSEKRGSPGPQQSAANMREISWDNELALMAQTHAQQCVFTHDADRSVARFKVGQNIAIQFSTVEMKKSNWTSMIQSWYDEVKIVSSSYVSSFPSNPTGVIGHYTQMLWAKTFKIGCGIVSYYDTKFQPSYAYKLLYVCNYGEAGNYLGAAVYKSGAAASACPTPTKPKDGLCA</sequence>
<dbReference type="CDD" id="cd05380">
    <property type="entry name" value="CAP_euk"/>
    <property type="match status" value="1"/>
</dbReference>
<dbReference type="GO" id="GO:0005576">
    <property type="term" value="C:extracellular region"/>
    <property type="evidence" value="ECO:0007669"/>
    <property type="project" value="InterPro"/>
</dbReference>
<dbReference type="InterPro" id="IPR014044">
    <property type="entry name" value="CAP_dom"/>
</dbReference>
<comment type="caution">
    <text evidence="3">The sequence shown here is derived from an EMBL/GenBank/DDBJ whole genome shotgun (WGS) entry which is preliminary data.</text>
</comment>
<dbReference type="Proteomes" id="UP000789390">
    <property type="component" value="Unassembled WGS sequence"/>
</dbReference>
<dbReference type="PRINTS" id="PR00837">
    <property type="entry name" value="V5TPXLIKE"/>
</dbReference>
<dbReference type="OrthoDB" id="414826at2759"/>
<gene>
    <name evidence="3" type="ORF">DGAL_LOCUS3152</name>
</gene>
<keyword evidence="4" id="KW-1185">Reference proteome</keyword>
<dbReference type="InterPro" id="IPR035940">
    <property type="entry name" value="CAP_sf"/>
</dbReference>
<dbReference type="PROSITE" id="PS01009">
    <property type="entry name" value="CRISP_1"/>
    <property type="match status" value="1"/>
</dbReference>
<keyword evidence="1" id="KW-0732">Signal</keyword>
<evidence type="ECO:0000313" key="4">
    <source>
        <dbReference type="Proteomes" id="UP000789390"/>
    </source>
</evidence>
<dbReference type="Gene3D" id="3.40.33.10">
    <property type="entry name" value="CAP"/>
    <property type="match status" value="1"/>
</dbReference>
<dbReference type="PRINTS" id="PR00838">
    <property type="entry name" value="V5ALLERGEN"/>
</dbReference>
<dbReference type="InterPro" id="IPR002413">
    <property type="entry name" value="V5_allergen-like"/>
</dbReference>
<dbReference type="InterPro" id="IPR001283">
    <property type="entry name" value="CRISP-related"/>
</dbReference>
<organism evidence="3 4">
    <name type="scientific">Daphnia galeata</name>
    <dbReference type="NCBI Taxonomy" id="27404"/>
    <lineage>
        <taxon>Eukaryota</taxon>
        <taxon>Metazoa</taxon>
        <taxon>Ecdysozoa</taxon>
        <taxon>Arthropoda</taxon>
        <taxon>Crustacea</taxon>
        <taxon>Branchiopoda</taxon>
        <taxon>Diplostraca</taxon>
        <taxon>Cladocera</taxon>
        <taxon>Anomopoda</taxon>
        <taxon>Daphniidae</taxon>
        <taxon>Daphnia</taxon>
    </lineage>
</organism>
<protein>
    <recommendedName>
        <fullName evidence="2">SCP domain-containing protein</fullName>
    </recommendedName>
</protein>
<dbReference type="SMART" id="SM00198">
    <property type="entry name" value="SCP"/>
    <property type="match status" value="1"/>
</dbReference>
<name>A0A8J2RDR1_9CRUS</name>
<dbReference type="InterPro" id="IPR018244">
    <property type="entry name" value="Allrgn_V5/Tpx1_CS"/>
</dbReference>
<reference evidence="3" key="1">
    <citation type="submission" date="2021-11" db="EMBL/GenBank/DDBJ databases">
        <authorList>
            <person name="Schell T."/>
        </authorList>
    </citation>
    <scope>NUCLEOTIDE SEQUENCE</scope>
    <source>
        <strain evidence="3">M5</strain>
    </source>
</reference>
<proteinExistence type="predicted"/>
<feature type="domain" description="SCP" evidence="2">
    <location>
        <begin position="60"/>
        <end position="226"/>
    </location>
</feature>
<dbReference type="AlphaFoldDB" id="A0A8J2RDR1"/>
<dbReference type="Pfam" id="PF00188">
    <property type="entry name" value="CAP"/>
    <property type="match status" value="1"/>
</dbReference>
<feature type="signal peptide" evidence="1">
    <location>
        <begin position="1"/>
        <end position="16"/>
    </location>
</feature>
<evidence type="ECO:0000313" key="3">
    <source>
        <dbReference type="EMBL" id="CAH0100864.1"/>
    </source>
</evidence>